<sequence length="241" mass="27035">MGHSGSTALLSELGQHSATHVSLPEPVDHEPYQRNTTAALAYTREFFTAGRAKGLVPGFKIRPWHIEQDPDAWRALTEEFDTRLIWNFRVNVLKASVGEYTARYLNDTSVIEGLRPGTEADRCSTGAGCRFAVRDMDFLHSLMRMFVSSDRRIAAAVEALQESGDGKPRRCVLTAPYEEYLLSRRVVMRQVHTFLGLGDEDHRPNRAKATNDSLCEAVTNWADVCNAFYGVEGCDCLPIFY</sequence>
<dbReference type="EMBL" id="CM020618">
    <property type="protein sequence ID" value="KAK1860599.1"/>
    <property type="molecule type" value="Genomic_DNA"/>
</dbReference>
<name>A0ACC3BRI2_PYRYE</name>
<keyword evidence="2" id="KW-1185">Reference proteome</keyword>
<evidence type="ECO:0000313" key="2">
    <source>
        <dbReference type="Proteomes" id="UP000798662"/>
    </source>
</evidence>
<evidence type="ECO:0000313" key="1">
    <source>
        <dbReference type="EMBL" id="KAK1860599.1"/>
    </source>
</evidence>
<reference evidence="1" key="1">
    <citation type="submission" date="2019-11" db="EMBL/GenBank/DDBJ databases">
        <title>Nori genome reveals adaptations in red seaweeds to the harsh intertidal environment.</title>
        <authorList>
            <person name="Wang D."/>
            <person name="Mao Y."/>
        </authorList>
    </citation>
    <scope>NUCLEOTIDE SEQUENCE</scope>
    <source>
        <tissue evidence="1">Gametophyte</tissue>
    </source>
</reference>
<comment type="caution">
    <text evidence="1">The sequence shown here is derived from an EMBL/GenBank/DDBJ whole genome shotgun (WGS) entry which is preliminary data.</text>
</comment>
<organism evidence="1 2">
    <name type="scientific">Pyropia yezoensis</name>
    <name type="common">Susabi-nori</name>
    <name type="synonym">Porphyra yezoensis</name>
    <dbReference type="NCBI Taxonomy" id="2788"/>
    <lineage>
        <taxon>Eukaryota</taxon>
        <taxon>Rhodophyta</taxon>
        <taxon>Bangiophyceae</taxon>
        <taxon>Bangiales</taxon>
        <taxon>Bangiaceae</taxon>
        <taxon>Pyropia</taxon>
    </lineage>
</organism>
<accession>A0ACC3BRI2</accession>
<proteinExistence type="predicted"/>
<dbReference type="Proteomes" id="UP000798662">
    <property type="component" value="Chromosome 1"/>
</dbReference>
<gene>
    <name evidence="1" type="ORF">I4F81_003187</name>
</gene>
<protein>
    <submittedName>
        <fullName evidence="1">Uncharacterized protein</fullName>
    </submittedName>
</protein>